<evidence type="ECO:0000259" key="2">
    <source>
        <dbReference type="Pfam" id="PF07995"/>
    </source>
</evidence>
<dbReference type="PANTHER" id="PTHR19328">
    <property type="entry name" value="HEDGEHOG-INTERACTING PROTEIN"/>
    <property type="match status" value="1"/>
</dbReference>
<sequence length="375" mass="39498">MVSALALAGCTSGDSVVVNTPDAESSTSALAPETSGSTDPDASTNGYSGFWAVADAQPETLATGLESPWSVIPYRDGYLVSQRDDGEIVYVDADGSQTAIGEVEGVVSGGESGLHGLALLDDGGQTYLYAYHGAEDDNRVVRMTLDELELGASESIVTGIPRANTHNGGRIHFGPDGYLYISTGDAQQRHAAQDRDSLAGKILRVDAEGNAAPDNPFDNLVYSLGHRNVQGFAWTSDGIMWASEFGQNTWDELNVIEAGGNYGWPTVEGIAGEEGFIDPRIQWSPSEASPSGMAAKGDTLFLATLRGQQLWVIDTAAGEVGGKPVEFVPEGVPARIRDAGIDSDGSLLILTNNTDGRGSPSDEDDRLLRIELTEA</sequence>
<dbReference type="Proteomes" id="UP000433493">
    <property type="component" value="Unassembled WGS sequence"/>
</dbReference>
<protein>
    <submittedName>
        <fullName evidence="3">PQQ-dependent sugar dehydrogenase</fullName>
    </submittedName>
</protein>
<evidence type="ECO:0000313" key="3">
    <source>
        <dbReference type="EMBL" id="KAB1645364.1"/>
    </source>
</evidence>
<proteinExistence type="predicted"/>
<dbReference type="EMBL" id="WBKB01000001">
    <property type="protein sequence ID" value="KAB1645364.1"/>
    <property type="molecule type" value="Genomic_DNA"/>
</dbReference>
<feature type="region of interest" description="Disordered" evidence="1">
    <location>
        <begin position="16"/>
        <end position="43"/>
    </location>
</feature>
<dbReference type="InterPro" id="IPR011042">
    <property type="entry name" value="6-blade_b-propeller_TolB-like"/>
</dbReference>
<evidence type="ECO:0000256" key="1">
    <source>
        <dbReference type="SAM" id="MobiDB-lite"/>
    </source>
</evidence>
<dbReference type="InterPro" id="IPR011041">
    <property type="entry name" value="Quinoprot_gluc/sorb_DH_b-prop"/>
</dbReference>
<accession>A0A7J5BGJ3</accession>
<dbReference type="PANTHER" id="PTHR19328:SF13">
    <property type="entry name" value="HIPL1 PROTEIN"/>
    <property type="match status" value="1"/>
</dbReference>
<dbReference type="SUPFAM" id="SSF50952">
    <property type="entry name" value="Soluble quinoprotein glucose dehydrogenase"/>
    <property type="match status" value="1"/>
</dbReference>
<dbReference type="AlphaFoldDB" id="A0A7J5BGJ3"/>
<dbReference type="InterPro" id="IPR012938">
    <property type="entry name" value="Glc/Sorbosone_DH"/>
</dbReference>
<keyword evidence="4" id="KW-1185">Reference proteome</keyword>
<evidence type="ECO:0000313" key="4">
    <source>
        <dbReference type="Proteomes" id="UP000433493"/>
    </source>
</evidence>
<dbReference type="OrthoDB" id="9770043at2"/>
<comment type="caution">
    <text evidence="3">The sequence shown here is derived from an EMBL/GenBank/DDBJ whole genome shotgun (WGS) entry which is preliminary data.</text>
</comment>
<dbReference type="Pfam" id="PF07995">
    <property type="entry name" value="GSDH"/>
    <property type="match status" value="1"/>
</dbReference>
<gene>
    <name evidence="3" type="ORF">F8O05_03410</name>
</gene>
<organism evidence="3 4">
    <name type="scientific">Gulosibacter chungangensis</name>
    <dbReference type="NCBI Taxonomy" id="979746"/>
    <lineage>
        <taxon>Bacteria</taxon>
        <taxon>Bacillati</taxon>
        <taxon>Actinomycetota</taxon>
        <taxon>Actinomycetes</taxon>
        <taxon>Micrococcales</taxon>
        <taxon>Microbacteriaceae</taxon>
        <taxon>Gulosibacter</taxon>
    </lineage>
</organism>
<reference evidence="3 4" key="1">
    <citation type="submission" date="2019-09" db="EMBL/GenBank/DDBJ databases">
        <title>Phylogeny of genus Pseudoclavibacter and closely related genus.</title>
        <authorList>
            <person name="Li Y."/>
        </authorList>
    </citation>
    <scope>NUCLEOTIDE SEQUENCE [LARGE SCALE GENOMIC DNA]</scope>
    <source>
        <strain evidence="3 4">KCTC 13959</strain>
    </source>
</reference>
<dbReference type="Gene3D" id="2.120.10.30">
    <property type="entry name" value="TolB, C-terminal domain"/>
    <property type="match status" value="1"/>
</dbReference>
<feature type="domain" description="Glucose/Sorbosone dehydrogenase" evidence="2">
    <location>
        <begin position="65"/>
        <end position="357"/>
    </location>
</feature>
<name>A0A7J5BGJ3_9MICO</name>